<evidence type="ECO:0000313" key="3">
    <source>
        <dbReference type="EMBL" id="HIZ35860.1"/>
    </source>
</evidence>
<dbReference type="Gene3D" id="2.160.10.10">
    <property type="entry name" value="Hexapeptide repeat proteins"/>
    <property type="match status" value="1"/>
</dbReference>
<dbReference type="AlphaFoldDB" id="A0A9D2EEC9"/>
<evidence type="ECO:0000313" key="4">
    <source>
        <dbReference type="Proteomes" id="UP000824037"/>
    </source>
</evidence>
<evidence type="ECO:0000256" key="2">
    <source>
        <dbReference type="ARBA" id="ARBA00022737"/>
    </source>
</evidence>
<evidence type="ECO:0000256" key="1">
    <source>
        <dbReference type="ARBA" id="ARBA00022679"/>
    </source>
</evidence>
<dbReference type="InterPro" id="IPR011004">
    <property type="entry name" value="Trimer_LpxA-like_sf"/>
</dbReference>
<dbReference type="InterPro" id="IPR001451">
    <property type="entry name" value="Hexapep"/>
</dbReference>
<accession>A0A9D2EEC9</accession>
<dbReference type="PROSITE" id="PS00101">
    <property type="entry name" value="HEXAPEP_TRANSFERASES"/>
    <property type="match status" value="1"/>
</dbReference>
<protein>
    <submittedName>
        <fullName evidence="3">Acyltransferase</fullName>
    </submittedName>
</protein>
<reference evidence="3" key="2">
    <citation type="submission" date="2021-04" db="EMBL/GenBank/DDBJ databases">
        <authorList>
            <person name="Gilroy R."/>
        </authorList>
    </citation>
    <scope>NUCLEOTIDE SEQUENCE</scope>
    <source>
        <strain evidence="3">ChiGjej4B4-7305</strain>
    </source>
</reference>
<dbReference type="Proteomes" id="UP000824037">
    <property type="component" value="Unassembled WGS sequence"/>
</dbReference>
<dbReference type="SUPFAM" id="SSF51161">
    <property type="entry name" value="Trimeric LpxA-like enzymes"/>
    <property type="match status" value="1"/>
</dbReference>
<name>A0A9D2EEC9_9MICO</name>
<organism evidence="3 4">
    <name type="scientific">Candidatus Ruania gallistercoris</name>
    <dbReference type="NCBI Taxonomy" id="2838746"/>
    <lineage>
        <taxon>Bacteria</taxon>
        <taxon>Bacillati</taxon>
        <taxon>Actinomycetota</taxon>
        <taxon>Actinomycetes</taxon>
        <taxon>Micrococcales</taxon>
        <taxon>Ruaniaceae</taxon>
        <taxon>Ruania</taxon>
    </lineage>
</organism>
<keyword evidence="3" id="KW-0012">Acyltransferase</keyword>
<keyword evidence="1" id="KW-0808">Transferase</keyword>
<dbReference type="InterPro" id="IPR018357">
    <property type="entry name" value="Hexapep_transf_CS"/>
</dbReference>
<dbReference type="EMBL" id="DXBY01000149">
    <property type="protein sequence ID" value="HIZ35860.1"/>
    <property type="molecule type" value="Genomic_DNA"/>
</dbReference>
<dbReference type="GO" id="GO:0016746">
    <property type="term" value="F:acyltransferase activity"/>
    <property type="evidence" value="ECO:0007669"/>
    <property type="project" value="UniProtKB-KW"/>
</dbReference>
<dbReference type="PANTHER" id="PTHR23416">
    <property type="entry name" value="SIALIC ACID SYNTHASE-RELATED"/>
    <property type="match status" value="1"/>
</dbReference>
<reference evidence="3" key="1">
    <citation type="journal article" date="2021" name="PeerJ">
        <title>Extensive microbial diversity within the chicken gut microbiome revealed by metagenomics and culture.</title>
        <authorList>
            <person name="Gilroy R."/>
            <person name="Ravi A."/>
            <person name="Getino M."/>
            <person name="Pursley I."/>
            <person name="Horton D.L."/>
            <person name="Alikhan N.F."/>
            <person name="Baker D."/>
            <person name="Gharbi K."/>
            <person name="Hall N."/>
            <person name="Watson M."/>
            <person name="Adriaenssens E.M."/>
            <person name="Foster-Nyarko E."/>
            <person name="Jarju S."/>
            <person name="Secka A."/>
            <person name="Antonio M."/>
            <person name="Oren A."/>
            <person name="Chaudhuri R.R."/>
            <person name="La Ragione R."/>
            <person name="Hildebrand F."/>
            <person name="Pallen M.J."/>
        </authorList>
    </citation>
    <scope>NUCLEOTIDE SEQUENCE</scope>
    <source>
        <strain evidence="3">ChiGjej4B4-7305</strain>
    </source>
</reference>
<comment type="caution">
    <text evidence="3">The sequence shown here is derived from an EMBL/GenBank/DDBJ whole genome shotgun (WGS) entry which is preliminary data.</text>
</comment>
<gene>
    <name evidence="3" type="ORF">H9815_08785</name>
</gene>
<keyword evidence="2" id="KW-0677">Repeat</keyword>
<dbReference type="InterPro" id="IPR051159">
    <property type="entry name" value="Hexapeptide_acetyltransf"/>
</dbReference>
<proteinExistence type="predicted"/>
<dbReference type="CDD" id="cd04647">
    <property type="entry name" value="LbH_MAT_like"/>
    <property type="match status" value="1"/>
</dbReference>
<sequence length="593" mass="64391">MTSPSSSARDAAANPFDAHHFDYSPWFFWKDATEAQQREQLDLQAQYSSSQPDVRLDKHCFLSPLAAIQLDRLHLQKNCYIAAHAYLTGSLVTGPHCTINPFTVVRGDITLGHSVRIGAHTSLLAFNHTITDPEVAVFRQPITARGIVVGDDVWIGSHVVVLDGVTIGDRAVVAAGAIVTKDVPSGAIVAGNPAAVKKWRVPDAAPIGAQDPGVGGQQVPLPTAPGAQDAELLAEQVAAFDHRAREEAEEILDRSWDSSIADGRYVDAPGEAPSVRAHCDAIEIAAYLRADVPPQLDRAEHIRRLAALQNPDSGMIAAFDEHGRSGPPVLGVHDDQANYHVLCVGYALGLLGSSFTHPIRAVQELGSDQLLAELSAQPWQGRPWRSGHFVDMVGTALLWNRRSGASGTDVTAAALFGWLQTHVDPRTGMWGTPDPRSGALEIVNGFYRASRGTYAQFGMPLPYREQVVDTVLQHARNARFFARDRQNACNVLDVAHPLWLASREHDYRQPEIQALARTLLRDALAHWQPGRGFAFAAPTDTGRDPAAERPGLQGTEMWLAIIWLLADLAGVARSLSYRPAGIHRPEPAELLLP</sequence>
<dbReference type="Pfam" id="PF00132">
    <property type="entry name" value="Hexapep"/>
    <property type="match status" value="1"/>
</dbReference>